<dbReference type="OrthoDB" id="5771769at2759"/>
<dbReference type="GO" id="GO:0015631">
    <property type="term" value="F:tubulin binding"/>
    <property type="evidence" value="ECO:0007669"/>
    <property type="project" value="InterPro"/>
</dbReference>
<dbReference type="GO" id="GO:0043565">
    <property type="term" value="F:sequence-specific DNA binding"/>
    <property type="evidence" value="ECO:0007669"/>
    <property type="project" value="InterPro"/>
</dbReference>
<keyword evidence="13" id="KW-1185">Reference proteome</keyword>
<reference evidence="12 13" key="1">
    <citation type="journal article" date="2017" name="PLoS Biol.">
        <title>The sea cucumber genome provides insights into morphological evolution and visceral regeneration.</title>
        <authorList>
            <person name="Zhang X."/>
            <person name="Sun L."/>
            <person name="Yuan J."/>
            <person name="Sun Y."/>
            <person name="Gao Y."/>
            <person name="Zhang L."/>
            <person name="Li S."/>
            <person name="Dai H."/>
            <person name="Hamel J.F."/>
            <person name="Liu C."/>
            <person name="Yu Y."/>
            <person name="Liu S."/>
            <person name="Lin W."/>
            <person name="Guo K."/>
            <person name="Jin S."/>
            <person name="Xu P."/>
            <person name="Storey K.B."/>
            <person name="Huan P."/>
            <person name="Zhang T."/>
            <person name="Zhou Y."/>
            <person name="Zhang J."/>
            <person name="Lin C."/>
            <person name="Li X."/>
            <person name="Xing L."/>
            <person name="Huo D."/>
            <person name="Sun M."/>
            <person name="Wang L."/>
            <person name="Mercier A."/>
            <person name="Li F."/>
            <person name="Yang H."/>
            <person name="Xiang J."/>
        </authorList>
    </citation>
    <scope>NUCLEOTIDE SEQUENCE [LARGE SCALE GENOMIC DNA]</scope>
    <source>
        <strain evidence="12">Shaxun</strain>
        <tissue evidence="12">Muscle</tissue>
    </source>
</reference>
<comment type="subcellular location">
    <subcellularLocation>
        <location evidence="1">Nucleus</location>
    </subcellularLocation>
</comment>
<protein>
    <recommendedName>
        <fullName evidence="11">Nuclear receptor domain-containing protein</fullName>
    </recommendedName>
</protein>
<evidence type="ECO:0000256" key="2">
    <source>
        <dbReference type="ARBA" id="ARBA00022723"/>
    </source>
</evidence>
<comment type="caution">
    <text evidence="12">The sequence shown here is derived from an EMBL/GenBank/DDBJ whole genome shotgun (WGS) entry which is preliminary data.</text>
</comment>
<feature type="compositionally biased region" description="Low complexity" evidence="10">
    <location>
        <begin position="364"/>
        <end position="378"/>
    </location>
</feature>
<gene>
    <name evidence="12" type="ORF">BSL78_23934</name>
</gene>
<dbReference type="PROSITE" id="PS51030">
    <property type="entry name" value="NUCLEAR_REC_DBD_2"/>
    <property type="match status" value="1"/>
</dbReference>
<dbReference type="GO" id="GO:0005634">
    <property type="term" value="C:nucleus"/>
    <property type="evidence" value="ECO:0007669"/>
    <property type="project" value="UniProtKB-SubCell"/>
</dbReference>
<feature type="region of interest" description="Disordered" evidence="10">
    <location>
        <begin position="1"/>
        <end position="295"/>
    </location>
</feature>
<evidence type="ECO:0000256" key="9">
    <source>
        <dbReference type="ARBA" id="ARBA00023242"/>
    </source>
</evidence>
<keyword evidence="9" id="KW-0539">Nucleus</keyword>
<dbReference type="GO" id="GO:0032502">
    <property type="term" value="P:developmental process"/>
    <property type="evidence" value="ECO:0007669"/>
    <property type="project" value="UniProtKB-ARBA"/>
</dbReference>
<dbReference type="InterPro" id="IPR050274">
    <property type="entry name" value="Nuclear_hormone_rcpt_NR2"/>
</dbReference>
<dbReference type="PROSITE" id="PS51491">
    <property type="entry name" value="TAU_MAP_2"/>
    <property type="match status" value="1"/>
</dbReference>
<evidence type="ECO:0000313" key="13">
    <source>
        <dbReference type="Proteomes" id="UP000230750"/>
    </source>
</evidence>
<feature type="compositionally biased region" description="Polar residues" evidence="10">
    <location>
        <begin position="50"/>
        <end position="67"/>
    </location>
</feature>
<name>A0A2G8JU34_STIJA</name>
<feature type="compositionally biased region" description="Low complexity" evidence="10">
    <location>
        <begin position="247"/>
        <end position="257"/>
    </location>
</feature>
<feature type="compositionally biased region" description="Polar residues" evidence="10">
    <location>
        <begin position="109"/>
        <end position="119"/>
    </location>
</feature>
<keyword evidence="8" id="KW-0675">Receptor</keyword>
<keyword evidence="4" id="KW-0862">Zinc</keyword>
<keyword evidence="5" id="KW-0805">Transcription regulation</keyword>
<dbReference type="Gene3D" id="3.30.50.10">
    <property type="entry name" value="Erythroid Transcription Factor GATA-1, subunit A"/>
    <property type="match status" value="1"/>
</dbReference>
<evidence type="ECO:0000256" key="5">
    <source>
        <dbReference type="ARBA" id="ARBA00023015"/>
    </source>
</evidence>
<dbReference type="Gene3D" id="1.10.565.10">
    <property type="entry name" value="Retinoid X Receptor"/>
    <property type="match status" value="1"/>
</dbReference>
<feature type="region of interest" description="Disordered" evidence="10">
    <location>
        <begin position="568"/>
        <end position="595"/>
    </location>
</feature>
<keyword evidence="3" id="KW-0863">Zinc-finger</keyword>
<feature type="compositionally biased region" description="Low complexity" evidence="10">
    <location>
        <begin position="212"/>
        <end position="222"/>
    </location>
</feature>
<evidence type="ECO:0000259" key="11">
    <source>
        <dbReference type="PROSITE" id="PS51030"/>
    </source>
</evidence>
<dbReference type="AlphaFoldDB" id="A0A2G8JU34"/>
<evidence type="ECO:0000256" key="8">
    <source>
        <dbReference type="ARBA" id="ARBA00023170"/>
    </source>
</evidence>
<dbReference type="GO" id="GO:0008270">
    <property type="term" value="F:zinc ion binding"/>
    <property type="evidence" value="ECO:0007669"/>
    <property type="project" value="UniProtKB-KW"/>
</dbReference>
<dbReference type="Pfam" id="PF00105">
    <property type="entry name" value="zf-C4"/>
    <property type="match status" value="1"/>
</dbReference>
<dbReference type="SUPFAM" id="SSF57716">
    <property type="entry name" value="Glucocorticoid receptor-like (DNA-binding domain)"/>
    <property type="match status" value="1"/>
</dbReference>
<dbReference type="PANTHER" id="PTHR24083">
    <property type="entry name" value="NUCLEAR HORMONE RECEPTOR"/>
    <property type="match status" value="1"/>
</dbReference>
<accession>A0A2G8JU34</accession>
<keyword evidence="7" id="KW-0804">Transcription</keyword>
<keyword evidence="2" id="KW-0479">Metal-binding</keyword>
<dbReference type="InterPro" id="IPR013088">
    <property type="entry name" value="Znf_NHR/GATA"/>
</dbReference>
<feature type="compositionally biased region" description="Basic and acidic residues" evidence="10">
    <location>
        <begin position="224"/>
        <end position="241"/>
    </location>
</feature>
<feature type="region of interest" description="Disordered" evidence="10">
    <location>
        <begin position="309"/>
        <end position="409"/>
    </location>
</feature>
<dbReference type="Pfam" id="PF00418">
    <property type="entry name" value="Tubulin-binding"/>
    <property type="match status" value="2"/>
</dbReference>
<evidence type="ECO:0000256" key="7">
    <source>
        <dbReference type="ARBA" id="ARBA00023163"/>
    </source>
</evidence>
<feature type="compositionally biased region" description="Basic and acidic residues" evidence="10">
    <location>
        <begin position="25"/>
        <end position="39"/>
    </location>
</feature>
<feature type="compositionally biased region" description="Polar residues" evidence="10">
    <location>
        <begin position="389"/>
        <end position="398"/>
    </location>
</feature>
<dbReference type="CDD" id="cd07163">
    <property type="entry name" value="NR_DBD_TLX"/>
    <property type="match status" value="1"/>
</dbReference>
<feature type="compositionally biased region" description="Basic and acidic residues" evidence="10">
    <location>
        <begin position="350"/>
        <end position="363"/>
    </location>
</feature>
<dbReference type="EMBL" id="MRZV01001262">
    <property type="protein sequence ID" value="PIK39215.1"/>
    <property type="molecule type" value="Genomic_DNA"/>
</dbReference>
<feature type="region of interest" description="Disordered" evidence="10">
    <location>
        <begin position="426"/>
        <end position="446"/>
    </location>
</feature>
<dbReference type="InterPro" id="IPR001628">
    <property type="entry name" value="Znf_hrmn_rcpt"/>
</dbReference>
<dbReference type="GO" id="GO:0006357">
    <property type="term" value="P:regulation of transcription by RNA polymerase II"/>
    <property type="evidence" value="ECO:0007669"/>
    <property type="project" value="UniProtKB-ARBA"/>
</dbReference>
<evidence type="ECO:0000256" key="4">
    <source>
        <dbReference type="ARBA" id="ARBA00022833"/>
    </source>
</evidence>
<evidence type="ECO:0000256" key="6">
    <source>
        <dbReference type="ARBA" id="ARBA00023125"/>
    </source>
</evidence>
<dbReference type="STRING" id="307972.A0A2G8JU34"/>
<evidence type="ECO:0000256" key="10">
    <source>
        <dbReference type="SAM" id="MobiDB-lite"/>
    </source>
</evidence>
<sequence>MEDPERGDLTRGVNATADVNQNQAESRETTSRKMLRNGDSEDDLVENGLPESTSGDSNSLSQNTGAPLTTDGPSLGRSDSTEDPSLIERKVNEIFDIFDFGGGGGSKPTPISDTSSSLSLGVEEPRQTGGDDSVSESVEISFEEHVAPMSTPVAPEVDESKGSDLVETSSLSEPVESREEDLQGSQDISESNQISESKEEEEEVVEFKESVQVEQPVEPAVEVEAERSKKEKDEEEKKEVPPPKPSSPTVKPSSIPKRSASPVKSTPKSPRTPEPSKGQEVIKKSSTKKHCMDPMNEYISFQSLATERKYKKNSARNQLRFEKTLANISKDSDSFSGYKPGGGKVRIMSAKKDYSTVKSRTDTGPKSASSKASSGTESPRNKKEPVVSPRSQSAQSKIGSMANVKHSPRGGNVKIFEEKKDYSKVSSKIGSKEKAHHKPGGGNVKRHEQNVTCKQQKVNFFRWPHSVWGESSMPLTFSGVPKHSVACDRLLDIPCRVCGDRSSGKHYGVYACDGCSGFFKRSIHRNRMYTCKQEGKGMCPIDKTHRNQCRACRLKKCFEAEMNKDAVQHERGPRKPKSKPIAEMTTNPGLQDLRTGRPMAPACPNHVMELILLEEGWRDLFLLGVCQWGVPLDTESILKAASPKLESLSKEELRDLEAQIRHVQDVV</sequence>
<evidence type="ECO:0000256" key="1">
    <source>
        <dbReference type="ARBA" id="ARBA00004123"/>
    </source>
</evidence>
<dbReference type="PRINTS" id="PR00047">
    <property type="entry name" value="STROIDFINGER"/>
</dbReference>
<dbReference type="PROSITE" id="PS00031">
    <property type="entry name" value="NUCLEAR_REC_DBD_1"/>
    <property type="match status" value="1"/>
</dbReference>
<feature type="domain" description="Nuclear receptor" evidence="11">
    <location>
        <begin position="492"/>
        <end position="569"/>
    </location>
</feature>
<evidence type="ECO:0000313" key="12">
    <source>
        <dbReference type="EMBL" id="PIK39215.1"/>
    </source>
</evidence>
<dbReference type="GO" id="GO:0003700">
    <property type="term" value="F:DNA-binding transcription factor activity"/>
    <property type="evidence" value="ECO:0007669"/>
    <property type="project" value="InterPro"/>
</dbReference>
<dbReference type="FunFam" id="3.30.50.10:FF:000019">
    <property type="entry name" value="Nuclear receptor subfamily 2 group E member"/>
    <property type="match status" value="1"/>
</dbReference>
<evidence type="ECO:0000256" key="3">
    <source>
        <dbReference type="ARBA" id="ARBA00022771"/>
    </source>
</evidence>
<proteinExistence type="predicted"/>
<dbReference type="SMART" id="SM00399">
    <property type="entry name" value="ZnF_C4"/>
    <property type="match status" value="1"/>
</dbReference>
<dbReference type="Proteomes" id="UP000230750">
    <property type="component" value="Unassembled WGS sequence"/>
</dbReference>
<keyword evidence="6" id="KW-0238">DNA-binding</keyword>
<dbReference type="InterPro" id="IPR001084">
    <property type="entry name" value="MAP_tubulin-bd_rpt"/>
</dbReference>
<dbReference type="InterPro" id="IPR035500">
    <property type="entry name" value="NHR-like_dom_sf"/>
</dbReference>
<organism evidence="12 13">
    <name type="scientific">Stichopus japonicus</name>
    <name type="common">Sea cucumber</name>
    <dbReference type="NCBI Taxonomy" id="307972"/>
    <lineage>
        <taxon>Eukaryota</taxon>
        <taxon>Metazoa</taxon>
        <taxon>Echinodermata</taxon>
        <taxon>Eleutherozoa</taxon>
        <taxon>Echinozoa</taxon>
        <taxon>Holothuroidea</taxon>
        <taxon>Aspidochirotacea</taxon>
        <taxon>Aspidochirotida</taxon>
        <taxon>Stichopodidae</taxon>
        <taxon>Apostichopus</taxon>
    </lineage>
</organism>